<proteinExistence type="predicted"/>
<dbReference type="Pfam" id="PF06170">
    <property type="entry name" value="DUF983"/>
    <property type="match status" value="1"/>
</dbReference>
<dbReference type="RefSeq" id="WP_302075940.1">
    <property type="nucleotide sequence ID" value="NZ_JAUKWQ010000001.1"/>
</dbReference>
<reference evidence="3" key="2">
    <citation type="submission" date="2023-07" db="EMBL/GenBank/DDBJ databases">
        <authorList>
            <person name="Sun H."/>
        </authorList>
    </citation>
    <scope>NUCLEOTIDE SEQUENCE</scope>
    <source>
        <strain evidence="3">05753</strain>
    </source>
</reference>
<feature type="region of interest" description="Disordered" evidence="1">
    <location>
        <begin position="1"/>
        <end position="26"/>
    </location>
</feature>
<gene>
    <name evidence="3" type="ORF">Q2T52_07085</name>
</gene>
<feature type="transmembrane region" description="Helical" evidence="2">
    <location>
        <begin position="73"/>
        <end position="93"/>
    </location>
</feature>
<sequence length="155" mass="16990">MTGRPDAAVSKTSPVRYGGQDDAERPLGRSIKRGLLNRCPHCGEGRLFRAFLKPVDACAFCGEDMHHQRADDLPPYLVIFIIGHVTVGGYMMTDLVWNISMWAHLAIWVPITVLLAFGTIQPIKGGVIGLQWALRMHGFGGHDEDTDPGRGGPIE</sequence>
<evidence type="ECO:0000313" key="4">
    <source>
        <dbReference type="Proteomes" id="UP001169006"/>
    </source>
</evidence>
<reference evidence="3" key="1">
    <citation type="journal article" date="2015" name="Int. J. Syst. Evol. Microbiol.">
        <title>Rhizobium oryzicola sp. nov., potential plant-growth-promoting endophytic bacteria isolated from rice roots.</title>
        <authorList>
            <person name="Zhang X.X."/>
            <person name="Gao J.S."/>
            <person name="Cao Y.H."/>
            <person name="Sheirdil R.A."/>
            <person name="Wang X.C."/>
            <person name="Zhang L."/>
        </authorList>
    </citation>
    <scope>NUCLEOTIDE SEQUENCE</scope>
    <source>
        <strain evidence="3">05753</strain>
    </source>
</reference>
<keyword evidence="2" id="KW-0472">Membrane</keyword>
<keyword evidence="2" id="KW-0812">Transmembrane</keyword>
<dbReference type="NCBIfam" id="NF004633">
    <property type="entry name" value="PRK05978.1"/>
    <property type="match status" value="1"/>
</dbReference>
<evidence type="ECO:0000313" key="3">
    <source>
        <dbReference type="EMBL" id="MDO1581858.1"/>
    </source>
</evidence>
<dbReference type="EMBL" id="JAUKWQ010000001">
    <property type="protein sequence ID" value="MDO1581858.1"/>
    <property type="molecule type" value="Genomic_DNA"/>
</dbReference>
<comment type="caution">
    <text evidence="3">The sequence shown here is derived from an EMBL/GenBank/DDBJ whole genome shotgun (WGS) entry which is preliminary data.</text>
</comment>
<dbReference type="Proteomes" id="UP001169006">
    <property type="component" value="Unassembled WGS sequence"/>
</dbReference>
<organism evidence="3 4">
    <name type="scientific">Rhizobium oryzicola</name>
    <dbReference type="NCBI Taxonomy" id="1232668"/>
    <lineage>
        <taxon>Bacteria</taxon>
        <taxon>Pseudomonadati</taxon>
        <taxon>Pseudomonadota</taxon>
        <taxon>Alphaproteobacteria</taxon>
        <taxon>Hyphomicrobiales</taxon>
        <taxon>Rhizobiaceae</taxon>
        <taxon>Rhizobium/Agrobacterium group</taxon>
        <taxon>Rhizobium</taxon>
    </lineage>
</organism>
<keyword evidence="4" id="KW-1185">Reference proteome</keyword>
<keyword evidence="2" id="KW-1133">Transmembrane helix</keyword>
<feature type="transmembrane region" description="Helical" evidence="2">
    <location>
        <begin position="99"/>
        <end position="120"/>
    </location>
</feature>
<evidence type="ECO:0000256" key="1">
    <source>
        <dbReference type="SAM" id="MobiDB-lite"/>
    </source>
</evidence>
<accession>A0ABT8SVD9</accession>
<evidence type="ECO:0000256" key="2">
    <source>
        <dbReference type="SAM" id="Phobius"/>
    </source>
</evidence>
<protein>
    <submittedName>
        <fullName evidence="3">DUF983 domain-containing protein</fullName>
    </submittedName>
</protein>
<name>A0ABT8SVD9_9HYPH</name>
<dbReference type="InterPro" id="IPR009325">
    <property type="entry name" value="DUF983"/>
</dbReference>